<evidence type="ECO:0000313" key="2">
    <source>
        <dbReference type="Proteomes" id="UP001500909"/>
    </source>
</evidence>
<protein>
    <recommendedName>
        <fullName evidence="3">Transposase</fullName>
    </recommendedName>
</protein>
<dbReference type="RefSeq" id="WP_346093899.1">
    <property type="nucleotide sequence ID" value="NZ_BAAABY010000009.1"/>
</dbReference>
<dbReference type="Proteomes" id="UP001500909">
    <property type="component" value="Unassembled WGS sequence"/>
</dbReference>
<keyword evidence="2" id="KW-1185">Reference proteome</keyword>
<dbReference type="EMBL" id="BAAABY010000009">
    <property type="protein sequence ID" value="GAA0451629.1"/>
    <property type="molecule type" value="Genomic_DNA"/>
</dbReference>
<proteinExistence type="predicted"/>
<dbReference type="InterPro" id="IPR009057">
    <property type="entry name" value="Homeodomain-like_sf"/>
</dbReference>
<comment type="caution">
    <text evidence="1">The sequence shown here is derived from an EMBL/GenBank/DDBJ whole genome shotgun (WGS) entry which is preliminary data.</text>
</comment>
<evidence type="ECO:0000313" key="1">
    <source>
        <dbReference type="EMBL" id="GAA0451629.1"/>
    </source>
</evidence>
<organism evidence="1 2">
    <name type="scientific">Streptomyces olivaceiscleroticus</name>
    <dbReference type="NCBI Taxonomy" id="68245"/>
    <lineage>
        <taxon>Bacteria</taxon>
        <taxon>Bacillati</taxon>
        <taxon>Actinomycetota</taxon>
        <taxon>Actinomycetes</taxon>
        <taxon>Kitasatosporales</taxon>
        <taxon>Streptomycetaceae</taxon>
        <taxon>Streptomyces</taxon>
    </lineage>
</organism>
<reference evidence="1 2" key="1">
    <citation type="journal article" date="2019" name="Int. J. Syst. Evol. Microbiol.">
        <title>The Global Catalogue of Microorganisms (GCM) 10K type strain sequencing project: providing services to taxonomists for standard genome sequencing and annotation.</title>
        <authorList>
            <consortium name="The Broad Institute Genomics Platform"/>
            <consortium name="The Broad Institute Genome Sequencing Center for Infectious Disease"/>
            <person name="Wu L."/>
            <person name="Ma J."/>
        </authorList>
    </citation>
    <scope>NUCLEOTIDE SEQUENCE [LARGE SCALE GENOMIC DNA]</scope>
    <source>
        <strain evidence="1 2">JCM 4805</strain>
    </source>
</reference>
<dbReference type="SUPFAM" id="SSF46689">
    <property type="entry name" value="Homeodomain-like"/>
    <property type="match status" value="1"/>
</dbReference>
<dbReference type="Pfam" id="PF13551">
    <property type="entry name" value="HTH_29"/>
    <property type="match status" value="1"/>
</dbReference>
<gene>
    <name evidence="1" type="ORF">GCM10010361_14640</name>
</gene>
<accession>A0ABN0ZLZ6</accession>
<name>A0ABN0ZLZ6_9ACTN</name>
<evidence type="ECO:0008006" key="3">
    <source>
        <dbReference type="Google" id="ProtNLM"/>
    </source>
</evidence>
<sequence length="103" mass="11062">MAYGHKTEHRLRVRAQVVLHAARGRSNARMAQETGLHLDTVRRWRGRFAGQGLPGLKDRQRCGHPPVFTPLRVAEVTALACRLPAESGVSAAVAAGHAPPGGL</sequence>